<dbReference type="AlphaFoldDB" id="A0A0N8R6N7"/>
<evidence type="ECO:0000313" key="3">
    <source>
        <dbReference type="EMBL" id="KPW98502.1"/>
    </source>
</evidence>
<feature type="domain" description="TauD/TfdA-like" evidence="2">
    <location>
        <begin position="21"/>
        <end position="263"/>
    </location>
</feature>
<proteinExistence type="predicted"/>
<dbReference type="InterPro" id="IPR042098">
    <property type="entry name" value="TauD-like_sf"/>
</dbReference>
<sequence>MLTSEKICFEEIAYVPGACFFEKVKEHLLRNGLAYVKNFPLDADVYLALVENYGQPLVNYSSKSLLDDGSPNPYINRVKFKLPKNDEAVSIHYVGAELKPHNARSWLNPRPKYFAMLMVDPGWRNTDVGSRGESKIVEWADFFYRLRKADAHSYDRHIHTLLTTNIRFTADNVKEEVLDSPLVYELQDKKGPFDFGVRLKQDLLERYAGFSNEIKDSDCYLSALTYLVNAVRAASAHKHYVMDSGDLIIMDNNRFAHGRYPIVGQRTEQDGEIVSNPRELWSLSLA</sequence>
<evidence type="ECO:0000313" key="4">
    <source>
        <dbReference type="Proteomes" id="UP000050381"/>
    </source>
</evidence>
<dbReference type="Proteomes" id="UP000050381">
    <property type="component" value="Unassembled WGS sequence"/>
</dbReference>
<evidence type="ECO:0000256" key="1">
    <source>
        <dbReference type="ARBA" id="ARBA00023002"/>
    </source>
</evidence>
<dbReference type="EMBL" id="LJQD01000107">
    <property type="protein sequence ID" value="KPW98502.1"/>
    <property type="molecule type" value="Genomic_DNA"/>
</dbReference>
<organism evidence="3 4">
    <name type="scientific">Pseudomonas syringae pv. castaneae</name>
    <dbReference type="NCBI Taxonomy" id="264450"/>
    <lineage>
        <taxon>Bacteria</taxon>
        <taxon>Pseudomonadati</taxon>
        <taxon>Pseudomonadota</taxon>
        <taxon>Gammaproteobacteria</taxon>
        <taxon>Pseudomonadales</taxon>
        <taxon>Pseudomonadaceae</taxon>
        <taxon>Pseudomonas</taxon>
        <taxon>Pseudomonas syringae</taxon>
    </lineage>
</organism>
<dbReference type="Gene3D" id="3.60.130.10">
    <property type="entry name" value="Clavaminate synthase-like"/>
    <property type="match status" value="1"/>
</dbReference>
<keyword evidence="1" id="KW-0560">Oxidoreductase</keyword>
<evidence type="ECO:0000259" key="2">
    <source>
        <dbReference type="Pfam" id="PF02668"/>
    </source>
</evidence>
<gene>
    <name evidence="3" type="ORF">ALO79_01939</name>
</gene>
<dbReference type="PATRIC" id="fig|264450.4.peg.2358"/>
<dbReference type="GO" id="GO:0016706">
    <property type="term" value="F:2-oxoglutarate-dependent dioxygenase activity"/>
    <property type="evidence" value="ECO:0007669"/>
    <property type="project" value="UniProtKB-ARBA"/>
</dbReference>
<comment type="caution">
    <text evidence="3">The sequence shown here is derived from an EMBL/GenBank/DDBJ whole genome shotgun (WGS) entry which is preliminary data.</text>
</comment>
<accession>A0A0N8R6N7</accession>
<dbReference type="Pfam" id="PF02668">
    <property type="entry name" value="TauD"/>
    <property type="match status" value="1"/>
</dbReference>
<protein>
    <recommendedName>
        <fullName evidence="2">TauD/TfdA-like domain-containing protein</fullName>
    </recommendedName>
</protein>
<reference evidence="3 4" key="1">
    <citation type="submission" date="2015-09" db="EMBL/GenBank/DDBJ databases">
        <title>Genome announcement of multiple Pseudomonas syringae strains.</title>
        <authorList>
            <person name="Thakur S."/>
            <person name="Wang P.W."/>
            <person name="Gong Y."/>
            <person name="Weir B.S."/>
            <person name="Guttman D.S."/>
        </authorList>
    </citation>
    <scope>NUCLEOTIDE SEQUENCE [LARGE SCALE GENOMIC DNA]</scope>
    <source>
        <strain evidence="3 4">ICMP9419</strain>
    </source>
</reference>
<dbReference type="InterPro" id="IPR003819">
    <property type="entry name" value="TauD/TfdA-like"/>
</dbReference>
<name>A0A0N8R6N7_PSESX</name>
<dbReference type="SUPFAM" id="SSF51197">
    <property type="entry name" value="Clavaminate synthase-like"/>
    <property type="match status" value="1"/>
</dbReference>
<dbReference type="RefSeq" id="WP_057431034.1">
    <property type="nucleotide sequence ID" value="NZ_LIIH01000106.1"/>
</dbReference>